<evidence type="ECO:0000256" key="1">
    <source>
        <dbReference type="ARBA" id="ARBA00004370"/>
    </source>
</evidence>
<evidence type="ECO:0000256" key="2">
    <source>
        <dbReference type="ARBA" id="ARBA00022692"/>
    </source>
</evidence>
<feature type="transmembrane region" description="Helical" evidence="5">
    <location>
        <begin position="251"/>
        <end position="270"/>
    </location>
</feature>
<dbReference type="SUPFAM" id="SSF81321">
    <property type="entry name" value="Family A G protein-coupled receptor-like"/>
    <property type="match status" value="1"/>
</dbReference>
<evidence type="ECO:0000313" key="8">
    <source>
        <dbReference type="EMBL" id="CAF3668850.1"/>
    </source>
</evidence>
<gene>
    <name evidence="8" type="ORF">FME351_LOCUS25566</name>
    <name evidence="7" type="ORF">TIS948_LOCUS9512</name>
    <name evidence="9" type="ORF">TSG867_LOCUS22655</name>
    <name evidence="10" type="ORF">UJA718_LOCUS28881</name>
</gene>
<dbReference type="AlphaFoldDB" id="A0A817P913"/>
<feature type="transmembrane region" description="Helical" evidence="5">
    <location>
        <begin position="78"/>
        <end position="99"/>
    </location>
</feature>
<feature type="transmembrane region" description="Helical" evidence="5">
    <location>
        <begin position="120"/>
        <end position="140"/>
    </location>
</feature>
<keyword evidence="12" id="KW-1185">Reference proteome</keyword>
<evidence type="ECO:0000256" key="4">
    <source>
        <dbReference type="ARBA" id="ARBA00023136"/>
    </source>
</evidence>
<keyword evidence="4 5" id="KW-0472">Membrane</keyword>
<sequence>MVVIYFGSFSTIVGLFGTVMQVFILMADRYYRQTPCTFYFIVAAIHECGIFTTAYGQLVASALIRTDLGQLSIVWCKLRYFFITSCCAMSSSCLCMATIDQFFITSQNARIRQLSSIKNAYRVCLSFAIIWWLQGTLWIYSQNISPITGACVRRSYNFAFYGIFFSCVVLCGLPCLIMTIFGLLAYRNIGKTIFLSRLGIDRQLVIVVFIQVVLTLVGLAPYGINRVFLLITLNFQKTADEEVKETLASNITYLFSAVAYGGRFYLLMCSSSRFRRMVKKLWLCGQRQGRIVPTI</sequence>
<comment type="caution">
    <text evidence="7">The sequence shown here is derived from an EMBL/GenBank/DDBJ whole genome shotgun (WGS) entry which is preliminary data.</text>
</comment>
<evidence type="ECO:0000313" key="12">
    <source>
        <dbReference type="Proteomes" id="UP000663873"/>
    </source>
</evidence>
<evidence type="ECO:0000256" key="3">
    <source>
        <dbReference type="ARBA" id="ARBA00022989"/>
    </source>
</evidence>
<dbReference type="EMBL" id="CAJOBQ010001871">
    <property type="protein sequence ID" value="CAF4522301.1"/>
    <property type="molecule type" value="Genomic_DNA"/>
</dbReference>
<keyword evidence="3 5" id="KW-1133">Transmembrane helix</keyword>
<dbReference type="Proteomes" id="UP000663869">
    <property type="component" value="Unassembled WGS sequence"/>
</dbReference>
<feature type="transmembrane region" description="Helical" evidence="5">
    <location>
        <begin position="38"/>
        <end position="58"/>
    </location>
</feature>
<feature type="domain" description="G-protein coupled receptors family 1 profile" evidence="6">
    <location>
        <begin position="17"/>
        <end position="267"/>
    </location>
</feature>
<dbReference type="Proteomes" id="UP000663862">
    <property type="component" value="Unassembled WGS sequence"/>
</dbReference>
<dbReference type="Gene3D" id="1.20.1070.10">
    <property type="entry name" value="Rhodopsin 7-helix transmembrane proteins"/>
    <property type="match status" value="1"/>
</dbReference>
<evidence type="ECO:0000313" key="11">
    <source>
        <dbReference type="Proteomes" id="UP000663825"/>
    </source>
</evidence>
<evidence type="ECO:0000313" key="9">
    <source>
        <dbReference type="EMBL" id="CAF4522301.1"/>
    </source>
</evidence>
<dbReference type="OrthoDB" id="10033993at2759"/>
<comment type="subcellular location">
    <subcellularLocation>
        <location evidence="1">Membrane</location>
    </subcellularLocation>
</comment>
<name>A0A817P913_9BILA</name>
<feature type="transmembrane region" description="Helical" evidence="5">
    <location>
        <begin position="6"/>
        <end position="26"/>
    </location>
</feature>
<evidence type="ECO:0000313" key="10">
    <source>
        <dbReference type="EMBL" id="CAF4543043.1"/>
    </source>
</evidence>
<evidence type="ECO:0000259" key="6">
    <source>
        <dbReference type="PROSITE" id="PS50262"/>
    </source>
</evidence>
<reference evidence="7" key="1">
    <citation type="submission" date="2021-02" db="EMBL/GenBank/DDBJ databases">
        <authorList>
            <person name="Nowell W R."/>
        </authorList>
    </citation>
    <scope>NUCLEOTIDE SEQUENCE</scope>
</reference>
<keyword evidence="2 5" id="KW-0812">Transmembrane</keyword>
<feature type="transmembrane region" description="Helical" evidence="5">
    <location>
        <begin position="204"/>
        <end position="224"/>
    </location>
</feature>
<accession>A0A817P913</accession>
<dbReference type="EMBL" id="CAJOBP010008891">
    <property type="protein sequence ID" value="CAF4543043.1"/>
    <property type="molecule type" value="Genomic_DNA"/>
</dbReference>
<dbReference type="InterPro" id="IPR017452">
    <property type="entry name" value="GPCR_Rhodpsn_7TM"/>
</dbReference>
<dbReference type="Proteomes" id="UP000663873">
    <property type="component" value="Unassembled WGS sequence"/>
</dbReference>
<evidence type="ECO:0000256" key="5">
    <source>
        <dbReference type="SAM" id="Phobius"/>
    </source>
</evidence>
<dbReference type="Proteomes" id="UP000663825">
    <property type="component" value="Unassembled WGS sequence"/>
</dbReference>
<protein>
    <recommendedName>
        <fullName evidence="6">G-protein coupled receptors family 1 profile domain-containing protein</fullName>
    </recommendedName>
</protein>
<proteinExistence type="predicted"/>
<dbReference type="PROSITE" id="PS50262">
    <property type="entry name" value="G_PROTEIN_RECEP_F1_2"/>
    <property type="match status" value="1"/>
</dbReference>
<evidence type="ECO:0000313" key="7">
    <source>
        <dbReference type="EMBL" id="CAF3147464.1"/>
    </source>
</evidence>
<dbReference type="GO" id="GO:0016020">
    <property type="term" value="C:membrane"/>
    <property type="evidence" value="ECO:0007669"/>
    <property type="project" value="UniProtKB-SubCell"/>
</dbReference>
<feature type="transmembrane region" description="Helical" evidence="5">
    <location>
        <begin position="160"/>
        <end position="184"/>
    </location>
</feature>
<organism evidence="7 11">
    <name type="scientific">Rotaria socialis</name>
    <dbReference type="NCBI Taxonomy" id="392032"/>
    <lineage>
        <taxon>Eukaryota</taxon>
        <taxon>Metazoa</taxon>
        <taxon>Spiralia</taxon>
        <taxon>Gnathifera</taxon>
        <taxon>Rotifera</taxon>
        <taxon>Eurotatoria</taxon>
        <taxon>Bdelloidea</taxon>
        <taxon>Philodinida</taxon>
        <taxon>Philodinidae</taxon>
        <taxon>Rotaria</taxon>
    </lineage>
</organism>
<dbReference type="EMBL" id="CAJNXB010001224">
    <property type="protein sequence ID" value="CAF3147464.1"/>
    <property type="molecule type" value="Genomic_DNA"/>
</dbReference>
<dbReference type="EMBL" id="CAJNYU010003365">
    <property type="protein sequence ID" value="CAF3668850.1"/>
    <property type="molecule type" value="Genomic_DNA"/>
</dbReference>